<reference evidence="2" key="1">
    <citation type="submission" date="2020-07" db="EMBL/GenBank/DDBJ databases">
        <title>Multicomponent nature underlies the extraordinary mechanical properties of spider dragline silk.</title>
        <authorList>
            <person name="Kono N."/>
            <person name="Nakamura H."/>
            <person name="Mori M."/>
            <person name="Yoshida Y."/>
            <person name="Ohtoshi R."/>
            <person name="Malay A.D."/>
            <person name="Moran D.A.P."/>
            <person name="Tomita M."/>
            <person name="Numata K."/>
            <person name="Arakawa K."/>
        </authorList>
    </citation>
    <scope>NUCLEOTIDE SEQUENCE</scope>
</reference>
<dbReference type="PROSITE" id="PS00028">
    <property type="entry name" value="ZINC_FINGER_C2H2_1"/>
    <property type="match status" value="1"/>
</dbReference>
<dbReference type="InterPro" id="IPR013087">
    <property type="entry name" value="Znf_C2H2_type"/>
</dbReference>
<dbReference type="AlphaFoldDB" id="A0A8X6GAZ5"/>
<dbReference type="InterPro" id="IPR036236">
    <property type="entry name" value="Znf_C2H2_sf"/>
</dbReference>
<gene>
    <name evidence="2" type="ORF">TNCT_82891</name>
</gene>
<dbReference type="EMBL" id="BMAO01015322">
    <property type="protein sequence ID" value="GFR00991.1"/>
    <property type="molecule type" value="Genomic_DNA"/>
</dbReference>
<dbReference type="Proteomes" id="UP000887116">
    <property type="component" value="Unassembled WGS sequence"/>
</dbReference>
<evidence type="ECO:0000259" key="1">
    <source>
        <dbReference type="PROSITE" id="PS00028"/>
    </source>
</evidence>
<feature type="domain" description="C2H2-type" evidence="1">
    <location>
        <begin position="297"/>
        <end position="317"/>
    </location>
</feature>
<accession>A0A8X6GAZ5</accession>
<evidence type="ECO:0000313" key="3">
    <source>
        <dbReference type="Proteomes" id="UP000887116"/>
    </source>
</evidence>
<sequence>MSNIMATSNSENLTQLNSAKPLSKEKILENVKQDSKLSEMILELKPCYVLLEKLSLSSLNRKEDVNKGNSEMVVLSNAKEPNKNLFLNNKMQERNLKECNCKYNVNGAQQNSKNKSKDYVNVGEKSKLCRKMYANTKNQSRLMISKNTNALDKFSKLSNILKLYKKNQKKSKHTIKRQLDAKMEKILKFLKESRNSESLPCGSGKVNILKKESTMSVDDVKKTVSSHSIEKKNETRSCSEDLQITVCNKSSGKKSQYLPKRGPPTFFNCTQCLRIFWTNEQFSNHLCAGKRSVGYPCEVCEKILKTATEYAIHVKAHFNV</sequence>
<organism evidence="2 3">
    <name type="scientific">Trichonephila clavata</name>
    <name type="common">Joro spider</name>
    <name type="synonym">Nephila clavata</name>
    <dbReference type="NCBI Taxonomy" id="2740835"/>
    <lineage>
        <taxon>Eukaryota</taxon>
        <taxon>Metazoa</taxon>
        <taxon>Ecdysozoa</taxon>
        <taxon>Arthropoda</taxon>
        <taxon>Chelicerata</taxon>
        <taxon>Arachnida</taxon>
        <taxon>Araneae</taxon>
        <taxon>Araneomorphae</taxon>
        <taxon>Entelegynae</taxon>
        <taxon>Araneoidea</taxon>
        <taxon>Nephilidae</taxon>
        <taxon>Trichonephila</taxon>
    </lineage>
</organism>
<proteinExistence type="predicted"/>
<name>A0A8X6GAZ5_TRICU</name>
<keyword evidence="3" id="KW-1185">Reference proteome</keyword>
<evidence type="ECO:0000313" key="2">
    <source>
        <dbReference type="EMBL" id="GFR00991.1"/>
    </source>
</evidence>
<protein>
    <recommendedName>
        <fullName evidence="1">C2H2-type domain-containing protein</fullName>
    </recommendedName>
</protein>
<dbReference type="SUPFAM" id="SSF57667">
    <property type="entry name" value="beta-beta-alpha zinc fingers"/>
    <property type="match status" value="1"/>
</dbReference>
<comment type="caution">
    <text evidence="2">The sequence shown here is derived from an EMBL/GenBank/DDBJ whole genome shotgun (WGS) entry which is preliminary data.</text>
</comment>